<name>A0A1E2RYH7_9HYPH</name>
<evidence type="ECO:0000313" key="3">
    <source>
        <dbReference type="Proteomes" id="UP000095087"/>
    </source>
</evidence>
<feature type="compositionally biased region" description="Gly residues" evidence="1">
    <location>
        <begin position="76"/>
        <end position="89"/>
    </location>
</feature>
<dbReference type="STRING" id="1177755.A7A08_02030"/>
<dbReference type="Proteomes" id="UP000095087">
    <property type="component" value="Unassembled WGS sequence"/>
</dbReference>
<dbReference type="Gene3D" id="1.10.760.10">
    <property type="entry name" value="Cytochrome c-like domain"/>
    <property type="match status" value="1"/>
</dbReference>
<evidence type="ECO:0000256" key="1">
    <source>
        <dbReference type="SAM" id="MobiDB-lite"/>
    </source>
</evidence>
<dbReference type="SUPFAM" id="SSF46626">
    <property type="entry name" value="Cytochrome c"/>
    <property type="match status" value="1"/>
</dbReference>
<dbReference type="GO" id="GO:0020037">
    <property type="term" value="F:heme binding"/>
    <property type="evidence" value="ECO:0007669"/>
    <property type="project" value="InterPro"/>
</dbReference>
<dbReference type="InterPro" id="IPR036909">
    <property type="entry name" value="Cyt_c-like_dom_sf"/>
</dbReference>
<proteinExistence type="predicted"/>
<accession>A0A1E2RYH7</accession>
<dbReference type="AlphaFoldDB" id="A0A1E2RYH7"/>
<feature type="region of interest" description="Disordered" evidence="1">
    <location>
        <begin position="74"/>
        <end position="99"/>
    </location>
</feature>
<sequence length="99" mass="10271">MGPPLTNDVWVYGSDDDTLFRFITLGSDGYQKEYNASRKGSENVVGPMPPKGGADINSADDIWKVIAWIRTVNPASGGGSGGEAGGKDSGGAPPPPDFD</sequence>
<feature type="region of interest" description="Disordered" evidence="1">
    <location>
        <begin position="37"/>
        <end position="56"/>
    </location>
</feature>
<evidence type="ECO:0000313" key="2">
    <source>
        <dbReference type="EMBL" id="ODA67283.1"/>
    </source>
</evidence>
<comment type="caution">
    <text evidence="2">The sequence shown here is derived from an EMBL/GenBank/DDBJ whole genome shotgun (WGS) entry which is preliminary data.</text>
</comment>
<dbReference type="EMBL" id="MASI01000004">
    <property type="protein sequence ID" value="ODA67283.1"/>
    <property type="molecule type" value="Genomic_DNA"/>
</dbReference>
<organism evidence="2 3">
    <name type="scientific">Methyloligella halotolerans</name>
    <dbReference type="NCBI Taxonomy" id="1177755"/>
    <lineage>
        <taxon>Bacteria</taxon>
        <taxon>Pseudomonadati</taxon>
        <taxon>Pseudomonadota</taxon>
        <taxon>Alphaproteobacteria</taxon>
        <taxon>Hyphomicrobiales</taxon>
        <taxon>Hyphomicrobiaceae</taxon>
        <taxon>Methyloligella</taxon>
    </lineage>
</organism>
<reference evidence="2 3" key="1">
    <citation type="submission" date="2016-07" db="EMBL/GenBank/DDBJ databases">
        <title>Draft genome sequence of Methyloligella halotolerans C2T (VKM B-2706T=CCUG 61687T=DSM 25045T), a halotolerant polyhydroxybutyrate accumulating methylotroph.</title>
        <authorList>
            <person name="Vasilenko O.V."/>
            <person name="Doronina N.V."/>
            <person name="Poroshina M.N."/>
            <person name="Tarlachkov S.V."/>
            <person name="Trotsenko Y.A."/>
        </authorList>
    </citation>
    <scope>NUCLEOTIDE SEQUENCE [LARGE SCALE GENOMIC DNA]</scope>
    <source>
        <strain evidence="2 3">VKM B-2706</strain>
    </source>
</reference>
<gene>
    <name evidence="2" type="ORF">A7A08_02030</name>
</gene>
<keyword evidence="3" id="KW-1185">Reference proteome</keyword>
<protein>
    <submittedName>
        <fullName evidence="2">Uncharacterized protein</fullName>
    </submittedName>
</protein>
<dbReference type="GO" id="GO:0009055">
    <property type="term" value="F:electron transfer activity"/>
    <property type="evidence" value="ECO:0007669"/>
    <property type="project" value="InterPro"/>
</dbReference>